<name>A0A0B7HAF0_9FLAO</name>
<protein>
    <submittedName>
        <fullName evidence="2">Uncharacterized protein</fullName>
    </submittedName>
</protein>
<sequence>MAKIKNYFRFAQSVFFVPDSEIQNPVNVLLFLLKVRVLFFALLSFLSYSLKEKVLFDCSIGKKMNAFSVFFVSINSSV</sequence>
<keyword evidence="1" id="KW-1133">Transmembrane helix</keyword>
<accession>A0A0B7HAF0</accession>
<dbReference type="EMBL" id="CDOE01000058">
    <property type="protein sequence ID" value="CEN35519.1"/>
    <property type="molecule type" value="Genomic_DNA"/>
</dbReference>
<evidence type="ECO:0000313" key="3">
    <source>
        <dbReference type="Proteomes" id="UP000044026"/>
    </source>
</evidence>
<reference evidence="2 3" key="1">
    <citation type="submission" date="2015-01" db="EMBL/GenBank/DDBJ databases">
        <authorList>
            <person name="Xiang T."/>
            <person name="Song Y."/>
            <person name="Huang L."/>
            <person name="Wang B."/>
            <person name="Wu P."/>
        </authorList>
    </citation>
    <scope>NUCLEOTIDE SEQUENCE [LARGE SCALE GENOMIC DNA]</scope>
    <source>
        <strain evidence="2 3">Cc12</strain>
    </source>
</reference>
<organism evidence="2 3">
    <name type="scientific">Capnocytophaga canimorsus</name>
    <dbReference type="NCBI Taxonomy" id="28188"/>
    <lineage>
        <taxon>Bacteria</taxon>
        <taxon>Pseudomonadati</taxon>
        <taxon>Bacteroidota</taxon>
        <taxon>Flavobacteriia</taxon>
        <taxon>Flavobacteriales</taxon>
        <taxon>Flavobacteriaceae</taxon>
        <taxon>Capnocytophaga</taxon>
    </lineage>
</organism>
<dbReference type="Proteomes" id="UP000044026">
    <property type="component" value="Unassembled WGS sequence"/>
</dbReference>
<gene>
    <name evidence="2" type="ORF">CCAN12_610045</name>
</gene>
<feature type="transmembrane region" description="Helical" evidence="1">
    <location>
        <begin position="28"/>
        <end position="46"/>
    </location>
</feature>
<keyword evidence="1" id="KW-0472">Membrane</keyword>
<evidence type="ECO:0000313" key="2">
    <source>
        <dbReference type="EMBL" id="CEN35519.1"/>
    </source>
</evidence>
<dbReference type="AlphaFoldDB" id="A0A0B7HAF0"/>
<evidence type="ECO:0000256" key="1">
    <source>
        <dbReference type="SAM" id="Phobius"/>
    </source>
</evidence>
<keyword evidence="1" id="KW-0812">Transmembrane</keyword>
<proteinExistence type="predicted"/>